<feature type="region of interest" description="Disordered" evidence="1">
    <location>
        <begin position="245"/>
        <end position="284"/>
    </location>
</feature>
<sequence length="284" mass="31055">DEGTECLPNATIFEQLTLMVLRLLLGTNLVALWPLLSSVLPQTKNSSSPKVVANEAVYEEMYDSVERAATTVTGLDAEQDRGSSRRIESSDETRLGDQEDASKQERIIDTFDVDEGVTLVNEAQRRNDQDMFDTGVLDDKGIVAEKEVSTVDPVTTGGEVVTTVSVEVSTAATTLTIFIDDITLAKALATLKSEKPMGKEPSVPEAKGIVMQEPEETAIRTTTTVPSQEVQKAFDNTMSWINSFVPMDKEVTKGSSKRAKEELESDKSKKQNLDEKAEAESDND</sequence>
<name>A0A699JG59_TANCI</name>
<reference evidence="2" key="1">
    <citation type="journal article" date="2019" name="Sci. Rep.">
        <title>Draft genome of Tanacetum cinerariifolium, the natural source of mosquito coil.</title>
        <authorList>
            <person name="Yamashiro T."/>
            <person name="Shiraishi A."/>
            <person name="Satake H."/>
            <person name="Nakayama K."/>
        </authorList>
    </citation>
    <scope>NUCLEOTIDE SEQUENCE</scope>
</reference>
<evidence type="ECO:0000256" key="1">
    <source>
        <dbReference type="SAM" id="MobiDB-lite"/>
    </source>
</evidence>
<protein>
    <submittedName>
        <fullName evidence="2">Uncharacterized protein</fullName>
    </submittedName>
</protein>
<organism evidence="2">
    <name type="scientific">Tanacetum cinerariifolium</name>
    <name type="common">Dalmatian daisy</name>
    <name type="synonym">Chrysanthemum cinerariifolium</name>
    <dbReference type="NCBI Taxonomy" id="118510"/>
    <lineage>
        <taxon>Eukaryota</taxon>
        <taxon>Viridiplantae</taxon>
        <taxon>Streptophyta</taxon>
        <taxon>Embryophyta</taxon>
        <taxon>Tracheophyta</taxon>
        <taxon>Spermatophyta</taxon>
        <taxon>Magnoliopsida</taxon>
        <taxon>eudicotyledons</taxon>
        <taxon>Gunneridae</taxon>
        <taxon>Pentapetalae</taxon>
        <taxon>asterids</taxon>
        <taxon>campanulids</taxon>
        <taxon>Asterales</taxon>
        <taxon>Asteraceae</taxon>
        <taxon>Asteroideae</taxon>
        <taxon>Anthemideae</taxon>
        <taxon>Anthemidinae</taxon>
        <taxon>Tanacetum</taxon>
    </lineage>
</organism>
<feature type="non-terminal residue" evidence="2">
    <location>
        <position position="1"/>
    </location>
</feature>
<feature type="compositionally biased region" description="Basic and acidic residues" evidence="1">
    <location>
        <begin position="78"/>
        <end position="102"/>
    </location>
</feature>
<accession>A0A699JG59</accession>
<evidence type="ECO:0000313" key="2">
    <source>
        <dbReference type="EMBL" id="GFA31948.1"/>
    </source>
</evidence>
<gene>
    <name evidence="2" type="ORF">Tci_603920</name>
</gene>
<comment type="caution">
    <text evidence="2">The sequence shown here is derived from an EMBL/GenBank/DDBJ whole genome shotgun (WGS) entry which is preliminary data.</text>
</comment>
<feature type="region of interest" description="Disordered" evidence="1">
    <location>
        <begin position="72"/>
        <end position="102"/>
    </location>
</feature>
<dbReference type="EMBL" id="BKCJ010403881">
    <property type="protein sequence ID" value="GFA31948.1"/>
    <property type="molecule type" value="Genomic_DNA"/>
</dbReference>
<proteinExistence type="predicted"/>
<dbReference type="AlphaFoldDB" id="A0A699JG59"/>
<feature type="compositionally biased region" description="Basic and acidic residues" evidence="1">
    <location>
        <begin position="247"/>
        <end position="284"/>
    </location>
</feature>